<dbReference type="InterPro" id="IPR002048">
    <property type="entry name" value="EF_hand_dom"/>
</dbReference>
<dbReference type="Proteomes" id="UP001210261">
    <property type="component" value="Unassembled WGS sequence"/>
</dbReference>
<reference evidence="2 3" key="1">
    <citation type="submission" date="2023-01" db="EMBL/GenBank/DDBJ databases">
        <title>Description of Helicobacter ibis sp. nov. isolated from faecal droppings of black-faced ibis (Theristicus melanopis).</title>
        <authorList>
            <person name="Lopez-Cantillo M."/>
            <person name="Vidal-Veuthey B."/>
            <person name="Mella A."/>
            <person name="De La Haba R."/>
            <person name="Collado L."/>
        </authorList>
    </citation>
    <scope>NUCLEOTIDE SEQUENCE [LARGE SCALE GENOMIC DNA]</scope>
    <source>
        <strain evidence="2 3">A82</strain>
    </source>
</reference>
<evidence type="ECO:0000313" key="3">
    <source>
        <dbReference type="Proteomes" id="UP001210261"/>
    </source>
</evidence>
<dbReference type="PROSITE" id="PS50222">
    <property type="entry name" value="EF_HAND_2"/>
    <property type="match status" value="1"/>
</dbReference>
<organism evidence="2 3">
    <name type="scientific">Helicobacter ibis</name>
    <dbReference type="NCBI Taxonomy" id="2962633"/>
    <lineage>
        <taxon>Bacteria</taxon>
        <taxon>Pseudomonadati</taxon>
        <taxon>Campylobacterota</taxon>
        <taxon>Epsilonproteobacteria</taxon>
        <taxon>Campylobacterales</taxon>
        <taxon>Helicobacteraceae</taxon>
        <taxon>Helicobacter</taxon>
    </lineage>
</organism>
<accession>A0ABT4VDH8</accession>
<dbReference type="RefSeq" id="WP_271020943.1">
    <property type="nucleotide sequence ID" value="NZ_JAQHXR010000001.1"/>
</dbReference>
<name>A0ABT4VDH8_9HELI</name>
<protein>
    <recommendedName>
        <fullName evidence="1">EF-hand domain-containing protein</fullName>
    </recommendedName>
</protein>
<gene>
    <name evidence="2" type="ORF">PF021_03145</name>
</gene>
<proteinExistence type="predicted"/>
<sequence length="205" mass="24541">MSRYYFKNKAKKAFLNREYIKALNTYSYLYNDIYNNTTCDSKFDNKLKELAQLRALCMLCDMALDYEEEARALYEYYFVGKKSKGIGLEKNIINMIESFDRNVSELNKVMDKLREIDVDKSDGILYSDFKKIVNDIGFKEAFENLMFSSKIIFTNKNEFLYFVRNLVEFGYEEVAINYFENTGNILYFDKEFMKLYKKIIQRKDL</sequence>
<comment type="caution">
    <text evidence="2">The sequence shown here is derived from an EMBL/GenBank/DDBJ whole genome shotgun (WGS) entry which is preliminary data.</text>
</comment>
<evidence type="ECO:0000313" key="2">
    <source>
        <dbReference type="EMBL" id="MDA3968667.1"/>
    </source>
</evidence>
<evidence type="ECO:0000259" key="1">
    <source>
        <dbReference type="PROSITE" id="PS50222"/>
    </source>
</evidence>
<keyword evidence="3" id="KW-1185">Reference proteome</keyword>
<dbReference type="EMBL" id="JAQHXR010000001">
    <property type="protein sequence ID" value="MDA3968667.1"/>
    <property type="molecule type" value="Genomic_DNA"/>
</dbReference>
<feature type="domain" description="EF-hand" evidence="1">
    <location>
        <begin position="104"/>
        <end position="139"/>
    </location>
</feature>